<sequence length="159" mass="17705">MGRNGPHGRHHQNLYLVTRVLHKNENPHMRDEDRSRGTSYQDEQDERQDRGRHHQHGKREGESTGITPDSESPSTSLHQQPQPSHSWKASPADSANELAIQTTTPNSATTGSTTRLATTGRTSITSHRGQQPTCSFLQSFRRAETYNGTVSEHQSAATL</sequence>
<proteinExistence type="predicted"/>
<feature type="compositionally biased region" description="Basic and acidic residues" evidence="1">
    <location>
        <begin position="24"/>
        <end position="36"/>
    </location>
</feature>
<reference evidence="2" key="1">
    <citation type="submission" date="2017-04" db="EMBL/GenBank/DDBJ databases">
        <title>Unveiling RNA virosphere associated with marine microorganisms.</title>
        <authorList>
            <person name="Urayama S."/>
            <person name="Takaki Y."/>
            <person name="Nishi S."/>
            <person name="Yoshida Y."/>
            <person name="Deguchi S."/>
            <person name="Takai K."/>
            <person name="Nunoura T."/>
        </authorList>
    </citation>
    <scope>NUCLEOTIDE SEQUENCE</scope>
</reference>
<feature type="region of interest" description="Disordered" evidence="1">
    <location>
        <begin position="24"/>
        <end position="131"/>
    </location>
</feature>
<protein>
    <submittedName>
        <fullName evidence="2">Uncharacterized protein</fullName>
    </submittedName>
</protein>
<dbReference type="EMBL" id="BDQC01000096">
    <property type="protein sequence ID" value="GBH22479.1"/>
    <property type="molecule type" value="Genomic_RNA"/>
</dbReference>
<evidence type="ECO:0000313" key="2">
    <source>
        <dbReference type="EMBL" id="GBH22479.1"/>
    </source>
</evidence>
<name>A0A2V0RAV5_9ZZZZ</name>
<organism evidence="2">
    <name type="scientific">viral metagenome</name>
    <dbReference type="NCBI Taxonomy" id="1070528"/>
    <lineage>
        <taxon>unclassified sequences</taxon>
        <taxon>metagenomes</taxon>
        <taxon>organismal metagenomes</taxon>
    </lineage>
</organism>
<feature type="compositionally biased region" description="Polar residues" evidence="1">
    <location>
        <begin position="64"/>
        <end position="87"/>
    </location>
</feature>
<dbReference type="AlphaFoldDB" id="A0A2V0RAV5"/>
<comment type="caution">
    <text evidence="2">The sequence shown here is derived from an EMBL/GenBank/DDBJ whole genome shotgun (WGS) entry which is preliminary data.</text>
</comment>
<evidence type="ECO:0000256" key="1">
    <source>
        <dbReference type="SAM" id="MobiDB-lite"/>
    </source>
</evidence>
<feature type="compositionally biased region" description="Low complexity" evidence="1">
    <location>
        <begin position="102"/>
        <end position="125"/>
    </location>
</feature>
<accession>A0A2V0RAV5</accession>